<feature type="transmembrane region" description="Helical" evidence="1">
    <location>
        <begin position="265"/>
        <end position="286"/>
    </location>
</feature>
<evidence type="ECO:0000256" key="1">
    <source>
        <dbReference type="SAM" id="Phobius"/>
    </source>
</evidence>
<keyword evidence="1" id="KW-0472">Membrane</keyword>
<dbReference type="Proteomes" id="UP000320653">
    <property type="component" value="Unassembled WGS sequence"/>
</dbReference>
<reference evidence="2 3" key="1">
    <citation type="submission" date="2019-06" db="EMBL/GenBank/DDBJ databases">
        <title>Sorghum-associated microbial communities from plants grown in Nebraska, USA.</title>
        <authorList>
            <person name="Schachtman D."/>
        </authorList>
    </citation>
    <scope>NUCLEOTIDE SEQUENCE [LARGE SCALE GENOMIC DNA]</scope>
    <source>
        <strain evidence="2 3">1225</strain>
    </source>
</reference>
<proteinExistence type="predicted"/>
<keyword evidence="3" id="KW-1185">Reference proteome</keyword>
<dbReference type="EMBL" id="VIWP01000002">
    <property type="protein sequence ID" value="TWF57093.1"/>
    <property type="molecule type" value="Genomic_DNA"/>
</dbReference>
<evidence type="ECO:0008006" key="4">
    <source>
        <dbReference type="Google" id="ProtNLM"/>
    </source>
</evidence>
<gene>
    <name evidence="2" type="ORF">FHW37_102733</name>
</gene>
<keyword evidence="1" id="KW-1133">Transmembrane helix</keyword>
<feature type="transmembrane region" description="Helical" evidence="1">
    <location>
        <begin position="306"/>
        <end position="325"/>
    </location>
</feature>
<feature type="transmembrane region" description="Helical" evidence="1">
    <location>
        <begin position="61"/>
        <end position="78"/>
    </location>
</feature>
<comment type="caution">
    <text evidence="2">The sequence shown here is derived from an EMBL/GenBank/DDBJ whole genome shotgun (WGS) entry which is preliminary data.</text>
</comment>
<organism evidence="2 3">
    <name type="scientific">Neorhizobium alkalisoli</name>
    <dbReference type="NCBI Taxonomy" id="528178"/>
    <lineage>
        <taxon>Bacteria</taxon>
        <taxon>Pseudomonadati</taxon>
        <taxon>Pseudomonadota</taxon>
        <taxon>Alphaproteobacteria</taxon>
        <taxon>Hyphomicrobiales</taxon>
        <taxon>Rhizobiaceae</taxon>
        <taxon>Rhizobium/Agrobacterium group</taxon>
        <taxon>Neorhizobium</taxon>
    </lineage>
</organism>
<evidence type="ECO:0000313" key="3">
    <source>
        <dbReference type="Proteomes" id="UP000320653"/>
    </source>
</evidence>
<evidence type="ECO:0000313" key="2">
    <source>
        <dbReference type="EMBL" id="TWF57093.1"/>
    </source>
</evidence>
<name>A0A561R3E7_9HYPH</name>
<sequence length="428" mass="48588">MKLPTIRRDETSPSEAGREMTLLEPPLSITVIQTLDDKAQAYILQMRSYGVKKEGKSWTHALIWTWLVAALAFGAIWFDEIKAQGFSRFLAEFDLMSVLPTLILLMAASAVLYLLSRGAEARKRSGYRAHLRRTGEEGERGITIVFDGEGISTRETSGEVRFLPWRPEIAFFEDERWLCLFMPMQEMNIVIPKQQLTPQEIEAVRRWNGLRDKGPVDERPKAQAGLAGREILRTQEFAPEKPELVAAMLEIANAPGWRYRRRKTYLTLALCSVLLMPAFYLVGWLVDPDRLPLALTWPLYLELFATTFWIPAAWGLGAVTALMLAQPWLQRWNAGYFASKMMETGFGRGIAVFGEKGIWNDNLTDRQFLPWPTIRAFRFTDQHILITFRMGAVMAYPKSALPPGTLPEVETLFRERAGKPLTTEGAAA</sequence>
<protein>
    <recommendedName>
        <fullName evidence="4">YcxB-like protein</fullName>
    </recommendedName>
</protein>
<accession>A0A561R3E7</accession>
<dbReference type="AlphaFoldDB" id="A0A561R3E7"/>
<keyword evidence="1" id="KW-0812">Transmembrane</keyword>
<feature type="transmembrane region" description="Helical" evidence="1">
    <location>
        <begin position="98"/>
        <end position="115"/>
    </location>
</feature>